<dbReference type="EMBL" id="CACRSK010000001">
    <property type="protein sequence ID" value="VYS83441.1"/>
    <property type="molecule type" value="Genomic_DNA"/>
</dbReference>
<sequence>MLSCKDIVFNNQGIDTITQIAYYETIKKLIEKEGLKIEQNATNLPLSSYIKSLENSLKFDKKLRYKKDDFKLSFEFVKFAKGKALNNYMIIIKNTPFLMNHALKHKKAKDTFCLLVYAGLHQPTKKTDNQAVKFISKMIKRKSFKIIDIDIAIDYKTEKRINYKMKNEFKNALKGLENNSYIVKNHRFMQTIQKINK</sequence>
<proteinExistence type="predicted"/>
<organism evidence="1">
    <name type="scientific">Campylobacter ureolyticus</name>
    <dbReference type="NCBI Taxonomy" id="827"/>
    <lineage>
        <taxon>Bacteria</taxon>
        <taxon>Pseudomonadati</taxon>
        <taxon>Campylobacterota</taxon>
        <taxon>Epsilonproteobacteria</taxon>
        <taxon>Campylobacterales</taxon>
        <taxon>Campylobacteraceae</taxon>
        <taxon>Campylobacter</taxon>
    </lineage>
</organism>
<dbReference type="RefSeq" id="WP_156847038.1">
    <property type="nucleotide sequence ID" value="NZ_CACRSK010000001.1"/>
</dbReference>
<accession>A0A6N2RTE6</accession>
<dbReference type="AlphaFoldDB" id="A0A6N2RTE6"/>
<evidence type="ECO:0000313" key="1">
    <source>
        <dbReference type="EMBL" id="VYS83441.1"/>
    </source>
</evidence>
<gene>
    <name evidence="1" type="ORF">CULFYP111_00577</name>
</gene>
<protein>
    <submittedName>
        <fullName evidence="1">Uncharacterized protein</fullName>
    </submittedName>
</protein>
<name>A0A6N2RTE6_9BACT</name>
<reference evidence="1" key="1">
    <citation type="submission" date="2019-11" db="EMBL/GenBank/DDBJ databases">
        <authorList>
            <person name="Feng L."/>
        </authorList>
    </citation>
    <scope>NUCLEOTIDE SEQUENCE</scope>
    <source>
        <strain evidence="1">CUreolyticusLFYP111</strain>
    </source>
</reference>